<dbReference type="CAZy" id="GT9">
    <property type="family name" value="Glycosyltransferase Family 9"/>
</dbReference>
<dbReference type="OrthoDB" id="9768048at2"/>
<dbReference type="GO" id="GO:0009244">
    <property type="term" value="P:lipopolysaccharide core region biosynthetic process"/>
    <property type="evidence" value="ECO:0007669"/>
    <property type="project" value="TreeGrafter"/>
</dbReference>
<evidence type="ECO:0000313" key="3">
    <source>
        <dbReference type="EMBL" id="ACM05697.1"/>
    </source>
</evidence>
<accession>B9KYV3</accession>
<dbReference type="STRING" id="309801.trd_0657"/>
<organism evidence="3 4">
    <name type="scientific">Thermomicrobium roseum (strain ATCC 27502 / DSM 5159 / P-2)</name>
    <dbReference type="NCBI Taxonomy" id="309801"/>
    <lineage>
        <taxon>Bacteria</taxon>
        <taxon>Pseudomonadati</taxon>
        <taxon>Thermomicrobiota</taxon>
        <taxon>Thermomicrobia</taxon>
        <taxon>Thermomicrobiales</taxon>
        <taxon>Thermomicrobiaceae</taxon>
        <taxon>Thermomicrobium</taxon>
    </lineage>
</organism>
<dbReference type="Gene3D" id="3.40.50.2000">
    <property type="entry name" value="Glycogen Phosphorylase B"/>
    <property type="match status" value="2"/>
</dbReference>
<dbReference type="KEGG" id="tro:trd_0657"/>
<evidence type="ECO:0000256" key="1">
    <source>
        <dbReference type="ARBA" id="ARBA00022676"/>
    </source>
</evidence>
<protein>
    <submittedName>
        <fullName evidence="3">Putative heptosyltransferase III WaaQ</fullName>
    </submittedName>
</protein>
<dbReference type="InterPro" id="IPR051199">
    <property type="entry name" value="LPS_LOS_Heptosyltrfase"/>
</dbReference>
<gene>
    <name evidence="3" type="ordered locus">trd_0657</name>
</gene>
<dbReference type="EMBL" id="CP001275">
    <property type="protein sequence ID" value="ACM05697.1"/>
    <property type="molecule type" value="Genomic_DNA"/>
</dbReference>
<evidence type="ECO:0000256" key="2">
    <source>
        <dbReference type="ARBA" id="ARBA00022679"/>
    </source>
</evidence>
<name>B9KYV3_THERP</name>
<dbReference type="eggNOG" id="COG0859">
    <property type="taxonomic scope" value="Bacteria"/>
</dbReference>
<dbReference type="AlphaFoldDB" id="B9KYV3"/>
<dbReference type="GO" id="GO:0005829">
    <property type="term" value="C:cytosol"/>
    <property type="evidence" value="ECO:0007669"/>
    <property type="project" value="TreeGrafter"/>
</dbReference>
<reference evidence="3 4" key="1">
    <citation type="journal article" date="2009" name="PLoS ONE">
        <title>Complete genome sequence of the aerobic CO-oxidizing thermophile Thermomicrobium roseum.</title>
        <authorList>
            <person name="Wu D."/>
            <person name="Raymond J."/>
            <person name="Wu M."/>
            <person name="Chatterji S."/>
            <person name="Ren Q."/>
            <person name="Graham J.E."/>
            <person name="Bryant D.A."/>
            <person name="Robb F."/>
            <person name="Colman A."/>
            <person name="Tallon L.J."/>
            <person name="Badger J.H."/>
            <person name="Madupu R."/>
            <person name="Ward N.L."/>
            <person name="Eisen J.A."/>
        </authorList>
    </citation>
    <scope>NUCLEOTIDE SEQUENCE [LARGE SCALE GENOMIC DNA]</scope>
    <source>
        <strain evidence="4">ATCC 27502 / DSM 5159 / P-2</strain>
    </source>
</reference>
<keyword evidence="1" id="KW-0328">Glycosyltransferase</keyword>
<dbReference type="Pfam" id="PF01075">
    <property type="entry name" value="Glyco_transf_9"/>
    <property type="match status" value="1"/>
</dbReference>
<dbReference type="PANTHER" id="PTHR30160">
    <property type="entry name" value="TETRAACYLDISACCHARIDE 4'-KINASE-RELATED"/>
    <property type="match status" value="1"/>
</dbReference>
<dbReference type="Proteomes" id="UP000000447">
    <property type="component" value="Chromosome"/>
</dbReference>
<dbReference type="CDD" id="cd03789">
    <property type="entry name" value="GT9_LPS_heptosyltransferase"/>
    <property type="match status" value="1"/>
</dbReference>
<dbReference type="InterPro" id="IPR002201">
    <property type="entry name" value="Glyco_trans_9"/>
</dbReference>
<keyword evidence="2 3" id="KW-0808">Transferase</keyword>
<sequence length="370" mass="40244">MRIGRFERMLLIKIADLGDAAITLPAIHSLRKAYPQASLHVVSSPLGTELYRLSPDIDRCFVLEKSRLKRPAGALALARLLWTLRRQQYDAVALFHHLTTNAGRSLYRLLLAATASPVRAGLDNGLGTFLTHRVPDRGFGACPEWDYARAVVEALGASPLLERPRLRVPDAAFRRAQELVGDARDGLVVIHPGVGPFAPARRWPIESFTTVARELTRQGYQVVVTGTVNEEPEARPLLRTPGVTSLIGRTDLATLVAVLQQAKLVIGNDSGVTHLAAVLGRPTVAIFGPSNPDAWRPFEAEIVTPETLTTTRASVLALTAALPCAPCCYVGFRVGRPQGCSTRTCLIDLHPDVVLRAALQLLEGDRDSSW</sequence>
<proteinExistence type="predicted"/>
<keyword evidence="4" id="KW-1185">Reference proteome</keyword>
<dbReference type="SUPFAM" id="SSF53756">
    <property type="entry name" value="UDP-Glycosyltransferase/glycogen phosphorylase"/>
    <property type="match status" value="1"/>
</dbReference>
<evidence type="ECO:0000313" key="4">
    <source>
        <dbReference type="Proteomes" id="UP000000447"/>
    </source>
</evidence>
<dbReference type="HOGENOM" id="CLU_038371_7_0_0"/>
<dbReference type="RefSeq" id="WP_012642053.1">
    <property type="nucleotide sequence ID" value="NC_011959.1"/>
</dbReference>
<dbReference type="GO" id="GO:0008713">
    <property type="term" value="F:ADP-heptose-lipopolysaccharide heptosyltransferase activity"/>
    <property type="evidence" value="ECO:0007669"/>
    <property type="project" value="TreeGrafter"/>
</dbReference>